<evidence type="ECO:0000256" key="4">
    <source>
        <dbReference type="ARBA" id="ARBA00022827"/>
    </source>
</evidence>
<dbReference type="InterPro" id="IPR012132">
    <property type="entry name" value="GMC_OxRdtase"/>
</dbReference>
<dbReference type="GO" id="GO:0008812">
    <property type="term" value="F:choline dehydrogenase activity"/>
    <property type="evidence" value="ECO:0007669"/>
    <property type="project" value="UniProtKB-EC"/>
</dbReference>
<feature type="domain" description="Glucose-methanol-choline oxidoreductase N-terminal" evidence="8">
    <location>
        <begin position="261"/>
        <end position="275"/>
    </location>
</feature>
<evidence type="ECO:0000256" key="3">
    <source>
        <dbReference type="ARBA" id="ARBA00022630"/>
    </source>
</evidence>
<dbReference type="PIRSF" id="PIRSF000137">
    <property type="entry name" value="Alcohol_oxidase"/>
    <property type="match status" value="1"/>
</dbReference>
<dbReference type="GO" id="GO:0050660">
    <property type="term" value="F:flavin adenine dinucleotide binding"/>
    <property type="evidence" value="ECO:0007669"/>
    <property type="project" value="InterPro"/>
</dbReference>
<evidence type="ECO:0000256" key="6">
    <source>
        <dbReference type="RuleBase" id="RU003968"/>
    </source>
</evidence>
<dbReference type="Gene3D" id="3.30.560.10">
    <property type="entry name" value="Glucose Oxidase, domain 3"/>
    <property type="match status" value="1"/>
</dbReference>
<dbReference type="AlphaFoldDB" id="A0A370KCV7"/>
<dbReference type="PANTHER" id="PTHR11552:SF147">
    <property type="entry name" value="CHOLINE DEHYDROGENASE, MITOCHONDRIAL"/>
    <property type="match status" value="1"/>
</dbReference>
<name>A0A370KCV7_9GAMM</name>
<dbReference type="EC" id="1.1.99.1" evidence="9"/>
<accession>A0A370KCV7</accession>
<dbReference type="EMBL" id="QQSY01000001">
    <property type="protein sequence ID" value="RDJ00412.1"/>
    <property type="molecule type" value="Genomic_DNA"/>
</dbReference>
<organism evidence="9 10">
    <name type="scientific">Dyella solisilvae</name>
    <dbReference type="NCBI Taxonomy" id="1920168"/>
    <lineage>
        <taxon>Bacteria</taxon>
        <taxon>Pseudomonadati</taxon>
        <taxon>Pseudomonadota</taxon>
        <taxon>Gammaproteobacteria</taxon>
        <taxon>Lysobacterales</taxon>
        <taxon>Rhodanobacteraceae</taxon>
        <taxon>Dyella</taxon>
    </lineage>
</organism>
<dbReference type="SUPFAM" id="SSF54373">
    <property type="entry name" value="FAD-linked reductases, C-terminal domain"/>
    <property type="match status" value="1"/>
</dbReference>
<keyword evidence="9" id="KW-0560">Oxidoreductase</keyword>
<dbReference type="Proteomes" id="UP000254711">
    <property type="component" value="Unassembled WGS sequence"/>
</dbReference>
<dbReference type="NCBIfam" id="NF002550">
    <property type="entry name" value="PRK02106.1"/>
    <property type="match status" value="1"/>
</dbReference>
<evidence type="ECO:0000256" key="1">
    <source>
        <dbReference type="ARBA" id="ARBA00001974"/>
    </source>
</evidence>
<keyword evidence="3 6" id="KW-0285">Flavoprotein</keyword>
<dbReference type="Gene3D" id="3.50.50.60">
    <property type="entry name" value="FAD/NAD(P)-binding domain"/>
    <property type="match status" value="1"/>
</dbReference>
<comment type="caution">
    <text evidence="9">The sequence shown here is derived from an EMBL/GenBank/DDBJ whole genome shotgun (WGS) entry which is preliminary data.</text>
</comment>
<keyword evidence="4 5" id="KW-0274">FAD</keyword>
<keyword evidence="10" id="KW-1185">Reference proteome</keyword>
<evidence type="ECO:0000259" key="7">
    <source>
        <dbReference type="PROSITE" id="PS00623"/>
    </source>
</evidence>
<evidence type="ECO:0000259" key="8">
    <source>
        <dbReference type="PROSITE" id="PS00624"/>
    </source>
</evidence>
<dbReference type="PROSITE" id="PS51257">
    <property type="entry name" value="PROKAR_LIPOPROTEIN"/>
    <property type="match status" value="1"/>
</dbReference>
<comment type="similarity">
    <text evidence="2 6">Belongs to the GMC oxidoreductase family.</text>
</comment>
<dbReference type="OrthoDB" id="9785276at2"/>
<dbReference type="SUPFAM" id="SSF51905">
    <property type="entry name" value="FAD/NAD(P)-binding domain"/>
    <property type="match status" value="1"/>
</dbReference>
<feature type="binding site" evidence="5">
    <location>
        <position position="229"/>
    </location>
    <ligand>
        <name>FAD</name>
        <dbReference type="ChEBI" id="CHEBI:57692"/>
    </ligand>
</feature>
<dbReference type="InterPro" id="IPR007867">
    <property type="entry name" value="GMC_OxRtase_C"/>
</dbReference>
<dbReference type="Pfam" id="PF00732">
    <property type="entry name" value="GMC_oxred_N"/>
    <property type="match status" value="1"/>
</dbReference>
<dbReference type="PANTHER" id="PTHR11552">
    <property type="entry name" value="GLUCOSE-METHANOL-CHOLINE GMC OXIDOREDUCTASE"/>
    <property type="match status" value="1"/>
</dbReference>
<reference evidence="9 10" key="1">
    <citation type="submission" date="2018-07" db="EMBL/GenBank/DDBJ databases">
        <title>Dyella solisilvae sp. nov., isolated from the pine and broad-leaved mixed forest soil.</title>
        <authorList>
            <person name="Gao Z."/>
            <person name="Qiu L."/>
        </authorList>
    </citation>
    <scope>NUCLEOTIDE SEQUENCE [LARGE SCALE GENOMIC DNA]</scope>
    <source>
        <strain evidence="9 10">DHG54</strain>
    </source>
</reference>
<evidence type="ECO:0000256" key="2">
    <source>
        <dbReference type="ARBA" id="ARBA00010790"/>
    </source>
</evidence>
<protein>
    <submittedName>
        <fullName evidence="9">Choline dehydrogenase</fullName>
        <ecNumber evidence="9">1.1.99.1</ecNumber>
    </submittedName>
</protein>
<proteinExistence type="inferred from homology"/>
<dbReference type="Pfam" id="PF05199">
    <property type="entry name" value="GMC_oxred_C"/>
    <property type="match status" value="1"/>
</dbReference>
<dbReference type="InterPro" id="IPR036188">
    <property type="entry name" value="FAD/NAD-bd_sf"/>
</dbReference>
<evidence type="ECO:0000256" key="5">
    <source>
        <dbReference type="PIRSR" id="PIRSR000137-2"/>
    </source>
</evidence>
<dbReference type="PROSITE" id="PS00623">
    <property type="entry name" value="GMC_OXRED_1"/>
    <property type="match status" value="1"/>
</dbReference>
<dbReference type="InterPro" id="IPR000172">
    <property type="entry name" value="GMC_OxRdtase_N"/>
</dbReference>
<dbReference type="PROSITE" id="PS00624">
    <property type="entry name" value="GMC_OXRED_2"/>
    <property type="match status" value="1"/>
</dbReference>
<gene>
    <name evidence="9" type="ORF">DVT68_06325</name>
</gene>
<sequence length="556" mass="60148">MGPKRSKTGGEVTYDYIIVGAGSAGCVLANRLSAHPGKRVLLLEAGPTDWNPLIHMPAGIARLANQRSVNWGYRTEPESQLMGRTLWWPRGKTLGGSSSINAMCYIRGVPGDYDRWADATGDARWSWREVLPWFMRSEDNSRGSSALHGKGGPLGVSDLRHHNQLSDRFVESAASAGFARNDDFNGEQQEGFGLYQVTQREGLRCSTAAAYLRPVRERSNLEVRTRATVARVAIRGGRAVGVQLQGSDTIIEAGEVILAGGAINTPQLLMLSGVGPADHLREFGIGVAADLGEVGANLQDHLDICTLDGCTQKITYDHLNELAAGWRFLRHRDGPGSSNVAEAGGFVRSRLADDERCDLQFHFVPALLDDHGRHRLPGYGYTVHACYLHPRSRGRLRLRSADPSQAVAIHANYLGDPEGHDLARMIEGARVSREILSQPAFAAYRGAHVFPERALTSDAEYAEFIRRKAETIYHPVGTCRMGSDAAAPLDSELRVRGVDGLRVVDASVMPSLPSGNTNAPVIMIAERASALILNDSALAAGAASHPRGAARTFEPA</sequence>
<evidence type="ECO:0000313" key="10">
    <source>
        <dbReference type="Proteomes" id="UP000254711"/>
    </source>
</evidence>
<comment type="cofactor">
    <cofactor evidence="1 5">
        <name>FAD</name>
        <dbReference type="ChEBI" id="CHEBI:57692"/>
    </cofactor>
</comment>
<feature type="domain" description="Glucose-methanol-choline oxidoreductase N-terminal" evidence="7">
    <location>
        <begin position="91"/>
        <end position="114"/>
    </location>
</feature>
<evidence type="ECO:0000313" key="9">
    <source>
        <dbReference type="EMBL" id="RDJ00412.1"/>
    </source>
</evidence>